<accession>A0ABN9W309</accession>
<feature type="compositionally biased region" description="Basic residues" evidence="1">
    <location>
        <begin position="303"/>
        <end position="320"/>
    </location>
</feature>
<proteinExistence type="predicted"/>
<reference evidence="2" key="1">
    <citation type="submission" date="2023-10" db="EMBL/GenBank/DDBJ databases">
        <authorList>
            <person name="Chen Y."/>
            <person name="Shah S."/>
            <person name="Dougan E. K."/>
            <person name="Thang M."/>
            <person name="Chan C."/>
        </authorList>
    </citation>
    <scope>NUCLEOTIDE SEQUENCE [LARGE SCALE GENOMIC DNA]</scope>
</reference>
<feature type="region of interest" description="Disordered" evidence="1">
    <location>
        <begin position="292"/>
        <end position="343"/>
    </location>
</feature>
<comment type="caution">
    <text evidence="2">The sequence shown here is derived from an EMBL/GenBank/DDBJ whole genome shotgun (WGS) entry which is preliminary data.</text>
</comment>
<keyword evidence="3" id="KW-1185">Reference proteome</keyword>
<dbReference type="SUPFAM" id="SSF56399">
    <property type="entry name" value="ADP-ribosylation"/>
    <property type="match status" value="1"/>
</dbReference>
<organism evidence="2 3">
    <name type="scientific">Prorocentrum cordatum</name>
    <dbReference type="NCBI Taxonomy" id="2364126"/>
    <lineage>
        <taxon>Eukaryota</taxon>
        <taxon>Sar</taxon>
        <taxon>Alveolata</taxon>
        <taxon>Dinophyceae</taxon>
        <taxon>Prorocentrales</taxon>
        <taxon>Prorocentraceae</taxon>
        <taxon>Prorocentrum</taxon>
    </lineage>
</organism>
<feature type="region of interest" description="Disordered" evidence="1">
    <location>
        <begin position="355"/>
        <end position="400"/>
    </location>
</feature>
<feature type="compositionally biased region" description="Basic and acidic residues" evidence="1">
    <location>
        <begin position="331"/>
        <end position="343"/>
    </location>
</feature>
<name>A0ABN9W309_9DINO</name>
<sequence>MDEEEHVFDEVKRLFHAIAGGRRRIELPDFLRHFRRGALALEPEPPTSAVDRSRARVLVLEAGFGRAGNTGRSAVLEQAGYQLRWASLAPAELGVSGAPTAPQLEGIREQIADFQPDVVVAAAAGTACVAALWGAGCWAGPTVLVDVHPSCRRACRRGSPSCWRAARAGGRTRRRRRSWRPCWPRAPGATASCTARPPPERGCWRRRASRGAPAARRTPCASTIACRASSMRRCAPRGPRCTCSAAGAPSSAASAARRSGSWGTAPSACAAGGARQAAGAWTTRNCSECRPRATSFASWRRPSGPRRARRRAAATARRRGVGQGQGHGGAPRRERGGVRAEHEALPRVRAQVLGGPGYRVRAGDPHVLGIPRSGRGHHPDHRQRSYHRAPLAASGTSGGSAPWGSGTYFARDARRAVAGGLCPRAADGTRSVLLCLLTTGVPCLGDPQHRGVLPMRHSPHRYNCAVDSLSSPETYVLQHPGAAHAAYLITFAPEGSPAEPAGP</sequence>
<protein>
    <recommendedName>
        <fullName evidence="4">Poly [ADP-ribose] polymerase</fullName>
    </recommendedName>
</protein>
<evidence type="ECO:0008006" key="4">
    <source>
        <dbReference type="Google" id="ProtNLM"/>
    </source>
</evidence>
<evidence type="ECO:0000256" key="1">
    <source>
        <dbReference type="SAM" id="MobiDB-lite"/>
    </source>
</evidence>
<dbReference type="Proteomes" id="UP001189429">
    <property type="component" value="Unassembled WGS sequence"/>
</dbReference>
<dbReference type="EMBL" id="CAUYUJ010017937">
    <property type="protein sequence ID" value="CAK0879273.1"/>
    <property type="molecule type" value="Genomic_DNA"/>
</dbReference>
<evidence type="ECO:0000313" key="2">
    <source>
        <dbReference type="EMBL" id="CAK0879273.1"/>
    </source>
</evidence>
<gene>
    <name evidence="2" type="ORF">PCOR1329_LOCUS62746</name>
</gene>
<dbReference type="Gene3D" id="3.90.228.10">
    <property type="match status" value="1"/>
</dbReference>
<feature type="compositionally biased region" description="Basic residues" evidence="1">
    <location>
        <begin position="374"/>
        <end position="387"/>
    </location>
</feature>
<evidence type="ECO:0000313" key="3">
    <source>
        <dbReference type="Proteomes" id="UP001189429"/>
    </source>
</evidence>